<dbReference type="STRING" id="446470.Snas_3991"/>
<accession>D3PZV6</accession>
<protein>
    <submittedName>
        <fullName evidence="1">Endoribonuclease L-PSP</fullName>
    </submittedName>
</protein>
<dbReference type="KEGG" id="sna:Snas_3991"/>
<name>D3PZV6_STANL</name>
<reference evidence="1 2" key="1">
    <citation type="journal article" date="2009" name="Stand. Genomic Sci.">
        <title>Complete genome sequence of Stackebrandtia nassauensis type strain (LLR-40K-21).</title>
        <authorList>
            <person name="Munk C."/>
            <person name="Lapidus A."/>
            <person name="Copeland A."/>
            <person name="Jando M."/>
            <person name="Mayilraj S."/>
            <person name="Glavina Del Rio T."/>
            <person name="Nolan M."/>
            <person name="Chen F."/>
            <person name="Lucas S."/>
            <person name="Tice H."/>
            <person name="Cheng J.F."/>
            <person name="Han C."/>
            <person name="Detter J.C."/>
            <person name="Bruce D."/>
            <person name="Goodwin L."/>
            <person name="Chain P."/>
            <person name="Pitluck S."/>
            <person name="Goker M."/>
            <person name="Ovchinikova G."/>
            <person name="Pati A."/>
            <person name="Ivanova N."/>
            <person name="Mavromatis K."/>
            <person name="Chen A."/>
            <person name="Palaniappan K."/>
            <person name="Land M."/>
            <person name="Hauser L."/>
            <person name="Chang Y.J."/>
            <person name="Jeffries C.D."/>
            <person name="Bristow J."/>
            <person name="Eisen J.A."/>
            <person name="Markowitz V."/>
            <person name="Hugenholtz P."/>
            <person name="Kyrpides N.C."/>
            <person name="Klenk H.P."/>
        </authorList>
    </citation>
    <scope>NUCLEOTIDE SEQUENCE [LARGE SCALE GENOMIC DNA]</scope>
    <source>
        <strain evidence="2">DSM 44728 / CIP 108903 / NRRL B-16338 / NBRC 102104 / LLR-40K-21</strain>
    </source>
</reference>
<dbReference type="InterPro" id="IPR035959">
    <property type="entry name" value="RutC-like_sf"/>
</dbReference>
<evidence type="ECO:0000313" key="2">
    <source>
        <dbReference type="Proteomes" id="UP000000844"/>
    </source>
</evidence>
<dbReference type="Proteomes" id="UP000000844">
    <property type="component" value="Chromosome"/>
</dbReference>
<evidence type="ECO:0000313" key="1">
    <source>
        <dbReference type="EMBL" id="ADD43643.1"/>
    </source>
</evidence>
<dbReference type="HOGENOM" id="CLU_100715_5_1_11"/>
<dbReference type="Pfam" id="PF01042">
    <property type="entry name" value="Ribonuc_L-PSP"/>
    <property type="match status" value="1"/>
</dbReference>
<keyword evidence="2" id="KW-1185">Reference proteome</keyword>
<dbReference type="SUPFAM" id="SSF55298">
    <property type="entry name" value="YjgF-like"/>
    <property type="match status" value="1"/>
</dbReference>
<proteinExistence type="predicted"/>
<dbReference type="InterPro" id="IPR006175">
    <property type="entry name" value="YjgF/YER057c/UK114"/>
</dbReference>
<dbReference type="AlphaFoldDB" id="D3PZV6"/>
<dbReference type="EMBL" id="CP001778">
    <property type="protein sequence ID" value="ADD43643.1"/>
    <property type="molecule type" value="Genomic_DNA"/>
</dbReference>
<dbReference type="CDD" id="cd06154">
    <property type="entry name" value="YjgF_YER057c_UK114_like_6"/>
    <property type="match status" value="1"/>
</dbReference>
<gene>
    <name evidence="1" type="ordered locus">Snas_3991</name>
</gene>
<dbReference type="RefSeq" id="WP_013019214.1">
    <property type="nucleotide sequence ID" value="NC_013947.1"/>
</dbReference>
<organism evidence="1 2">
    <name type="scientific">Stackebrandtia nassauensis (strain DSM 44728 / CIP 108903 / NRRL B-16338 / NBRC 102104 / LLR-40K-21)</name>
    <dbReference type="NCBI Taxonomy" id="446470"/>
    <lineage>
        <taxon>Bacteria</taxon>
        <taxon>Bacillati</taxon>
        <taxon>Actinomycetota</taxon>
        <taxon>Actinomycetes</taxon>
        <taxon>Glycomycetales</taxon>
        <taxon>Glycomycetaceae</taxon>
        <taxon>Stackebrandtia</taxon>
    </lineage>
</organism>
<dbReference type="OrthoDB" id="9799840at2"/>
<dbReference type="Gene3D" id="3.30.1330.40">
    <property type="entry name" value="RutC-like"/>
    <property type="match status" value="1"/>
</dbReference>
<dbReference type="PANTHER" id="PTHR43857">
    <property type="entry name" value="BLR7761 PROTEIN"/>
    <property type="match status" value="1"/>
</dbReference>
<dbReference type="eggNOG" id="COG0251">
    <property type="taxonomic scope" value="Bacteria"/>
</dbReference>
<dbReference type="PANTHER" id="PTHR43857:SF1">
    <property type="entry name" value="YJGH FAMILY PROTEIN"/>
    <property type="match status" value="1"/>
</dbReference>
<sequence length="129" mass="13816">MTDIKRIASGGPWEQLYGYVRAVKAGPWVISSGCTSTVDGKVVHVGDVAAQAKEAFRIALDSLVEAGASLTDVVRTRMYVTDPVHADPVGRAHGELFGLVKPAATLVVVSHLLHPDQLVEVEVEAYHQD</sequence>